<protein>
    <submittedName>
        <fullName evidence="2">Uma2 family endonuclease</fullName>
    </submittedName>
</protein>
<accession>A0A7C3KDP9</accession>
<feature type="domain" description="Putative restriction endonuclease" evidence="1">
    <location>
        <begin position="11"/>
        <end position="190"/>
    </location>
</feature>
<dbReference type="GO" id="GO:0004519">
    <property type="term" value="F:endonuclease activity"/>
    <property type="evidence" value="ECO:0007669"/>
    <property type="project" value="UniProtKB-KW"/>
</dbReference>
<dbReference type="EMBL" id="DSRU01000179">
    <property type="protein sequence ID" value="HFM98549.1"/>
    <property type="molecule type" value="Genomic_DNA"/>
</dbReference>
<dbReference type="AlphaFoldDB" id="A0A7C3KDP9"/>
<proteinExistence type="predicted"/>
<dbReference type="Gene3D" id="3.90.1570.10">
    <property type="entry name" value="tt1808, chain A"/>
    <property type="match status" value="1"/>
</dbReference>
<dbReference type="SUPFAM" id="SSF52980">
    <property type="entry name" value="Restriction endonuclease-like"/>
    <property type="match status" value="1"/>
</dbReference>
<reference evidence="2" key="1">
    <citation type="journal article" date="2020" name="mSystems">
        <title>Genome- and Community-Level Interaction Insights into Carbon Utilization and Element Cycling Functions of Hydrothermarchaeota in Hydrothermal Sediment.</title>
        <authorList>
            <person name="Zhou Z."/>
            <person name="Liu Y."/>
            <person name="Xu W."/>
            <person name="Pan J."/>
            <person name="Luo Z.H."/>
            <person name="Li M."/>
        </authorList>
    </citation>
    <scope>NUCLEOTIDE SEQUENCE [LARGE SCALE GENOMIC DNA]</scope>
    <source>
        <strain evidence="2">SpSt-418</strain>
    </source>
</reference>
<gene>
    <name evidence="2" type="ORF">ENR64_12505</name>
</gene>
<dbReference type="InterPro" id="IPR008538">
    <property type="entry name" value="Uma2"/>
</dbReference>
<evidence type="ECO:0000313" key="2">
    <source>
        <dbReference type="EMBL" id="HFM98549.1"/>
    </source>
</evidence>
<dbReference type="CDD" id="cd06260">
    <property type="entry name" value="DUF820-like"/>
    <property type="match status" value="1"/>
</dbReference>
<dbReference type="Pfam" id="PF05685">
    <property type="entry name" value="Uma2"/>
    <property type="match status" value="1"/>
</dbReference>
<comment type="caution">
    <text evidence="2">The sequence shown here is derived from an EMBL/GenBank/DDBJ whole genome shotgun (WGS) entry which is preliminary data.</text>
</comment>
<name>A0A7C3KDP9_9CYAN</name>
<keyword evidence="2" id="KW-0540">Nuclease</keyword>
<dbReference type="PANTHER" id="PTHR34107">
    <property type="entry name" value="SLL0198 PROTEIN-RELATED"/>
    <property type="match status" value="1"/>
</dbReference>
<sequence>MFAANRGLTFPDYLEYDDGTDNFYELVDGALVEVTPASPLHSDIAEFLDRTFYAAVERAKLSWKVKRSDTGVRTGSNRSRLPDVCVLKRDDWEQLRQQQSKSAVLRVPLLLAVEIVSPGEQNYRRDYIEKRADYQQRHIPEYWIVDPHEGKVTLHLLQDDLFYPELPVVFEGDAVISSPMLTQLDLSLTVAEVLDPDI</sequence>
<keyword evidence="2" id="KW-0255">Endonuclease</keyword>
<evidence type="ECO:0000259" key="1">
    <source>
        <dbReference type="Pfam" id="PF05685"/>
    </source>
</evidence>
<dbReference type="InterPro" id="IPR012296">
    <property type="entry name" value="Nuclease_put_TT1808"/>
</dbReference>
<keyword evidence="2" id="KW-0378">Hydrolase</keyword>
<organism evidence="2">
    <name type="scientific">Oscillatoriales cyanobacterium SpSt-418</name>
    <dbReference type="NCBI Taxonomy" id="2282169"/>
    <lineage>
        <taxon>Bacteria</taxon>
        <taxon>Bacillati</taxon>
        <taxon>Cyanobacteriota</taxon>
        <taxon>Cyanophyceae</taxon>
        <taxon>Oscillatoriophycideae</taxon>
        <taxon>Oscillatoriales</taxon>
    </lineage>
</organism>
<dbReference type="PANTHER" id="PTHR34107:SF2">
    <property type="entry name" value="SLL0888 PROTEIN"/>
    <property type="match status" value="1"/>
</dbReference>
<dbReference type="InterPro" id="IPR011335">
    <property type="entry name" value="Restrct_endonuc-II-like"/>
</dbReference>